<organism evidence="2 3">
    <name type="scientific">Alternaria atra</name>
    <dbReference type="NCBI Taxonomy" id="119953"/>
    <lineage>
        <taxon>Eukaryota</taxon>
        <taxon>Fungi</taxon>
        <taxon>Dikarya</taxon>
        <taxon>Ascomycota</taxon>
        <taxon>Pezizomycotina</taxon>
        <taxon>Dothideomycetes</taxon>
        <taxon>Pleosporomycetidae</taxon>
        <taxon>Pleosporales</taxon>
        <taxon>Pleosporineae</taxon>
        <taxon>Pleosporaceae</taxon>
        <taxon>Alternaria</taxon>
        <taxon>Alternaria sect. Ulocladioides</taxon>
    </lineage>
</organism>
<proteinExistence type="predicted"/>
<dbReference type="RefSeq" id="XP_043165052.1">
    <property type="nucleotide sequence ID" value="XM_043309117.1"/>
</dbReference>
<gene>
    <name evidence="2" type="ORF">ALTATR162_LOCUS1521</name>
</gene>
<evidence type="ECO:0000256" key="1">
    <source>
        <dbReference type="SAM" id="MobiDB-lite"/>
    </source>
</evidence>
<dbReference type="OrthoDB" id="3746201at2759"/>
<protein>
    <recommendedName>
        <fullName evidence="4">Ankyrin</fullName>
    </recommendedName>
</protein>
<dbReference type="PANTHER" id="PTHR24198">
    <property type="entry name" value="ANKYRIN REPEAT AND PROTEIN KINASE DOMAIN-CONTAINING PROTEIN"/>
    <property type="match status" value="1"/>
</dbReference>
<sequence length="837" mass="91987">MQHDEERYADGFAEYGSYFGGPSFDYLAPAQPISPTIAGASIEHASCSKHAPHDTAYKAPEYMKDEDTFPSASPVFGYDPSLKSNRAHSTSRIAPVPLNHRQRAPNNDSATYEFSHLSSSLDAQASRTYSSQHIPESSQPQPLRFLKRASTAPPTPPMSWGSSVSNGDGLSDQMQSMYIAPEHPGASNPAPEPLKVAHGTFEHITTASSMSSNRSSSIISSPMQGLPGSPFQLSQRGFSISTMQSTESEALEMNPSDAQAEIMRRLSRKNDGSSRTGFSSFKKSFSLKRAATSTKPASGPSQDTLTDVLEEVAAEGSLSLVKAVIGMGADPIYRSSGRLKRVKHEALAKATLSGRAKVVDYLLREGASYGETTKGSSYTPMDRAILAAAYKGHADLINCLVASHEANPMVEQWPREMYDAQHYWAENQVRLVKTSLLDGLSKWKNVDQGMSTLKLIMQHQDFDPTALVSGVFDNKSELQSAEFGYRPWQTTYEYSVLSCFVRAGWADAVEEMLSIKGMPENYEKEDDVLQYQGKVTRYVSPINALTKETWDKRPEDALRILRLLIDRGFNPCLAQRTATDLGLRTAIGRALSADAAQGVELILQARGGLVREDVFFRRNRKEIKALPLAAALSFDSLETARVLLRAGAHPRDPAFEDMNVLQFAAYHSSETNTSMLAEMIGLAPELTYDALSFAIKGINKDAVRVLLDTISAAARRGQIAALPPIHDMLLHCTPPTKQEPNTQYLELIDMVVQWDVGYALQRPQLPAILSAIRKDNYIGMEKLLQLGVVDGSSLVLNSKAQPHGELGMWTMLECCELTDRSSEWLGLLRNFGAPLYH</sequence>
<dbReference type="PANTHER" id="PTHR24198:SF165">
    <property type="entry name" value="ANKYRIN REPEAT-CONTAINING PROTEIN-RELATED"/>
    <property type="match status" value="1"/>
</dbReference>
<dbReference type="GeneID" id="67012865"/>
<comment type="caution">
    <text evidence="2">The sequence shown here is derived from an EMBL/GenBank/DDBJ whole genome shotgun (WGS) entry which is preliminary data.</text>
</comment>
<reference evidence="2" key="1">
    <citation type="submission" date="2021-05" db="EMBL/GenBank/DDBJ databases">
        <authorList>
            <person name="Stam R."/>
        </authorList>
    </citation>
    <scope>NUCLEOTIDE SEQUENCE</scope>
    <source>
        <strain evidence="2">CS162</strain>
    </source>
</reference>
<feature type="region of interest" description="Disordered" evidence="1">
    <location>
        <begin position="80"/>
        <end position="172"/>
    </location>
</feature>
<evidence type="ECO:0000313" key="2">
    <source>
        <dbReference type="EMBL" id="CAG5144313.1"/>
    </source>
</evidence>
<name>A0A8J2HVS9_9PLEO</name>
<keyword evidence="3" id="KW-1185">Reference proteome</keyword>
<evidence type="ECO:0000313" key="3">
    <source>
        <dbReference type="Proteomes" id="UP000676310"/>
    </source>
</evidence>
<dbReference type="AlphaFoldDB" id="A0A8J2HVS9"/>
<feature type="compositionally biased region" description="Polar residues" evidence="1">
    <location>
        <begin position="160"/>
        <end position="172"/>
    </location>
</feature>
<dbReference type="InterPro" id="IPR036770">
    <property type="entry name" value="Ankyrin_rpt-contain_sf"/>
</dbReference>
<dbReference type="SUPFAM" id="SSF48403">
    <property type="entry name" value="Ankyrin repeat"/>
    <property type="match status" value="1"/>
</dbReference>
<evidence type="ECO:0008006" key="4">
    <source>
        <dbReference type="Google" id="ProtNLM"/>
    </source>
</evidence>
<accession>A0A8J2HVS9</accession>
<dbReference type="Gene3D" id="1.25.40.20">
    <property type="entry name" value="Ankyrin repeat-containing domain"/>
    <property type="match status" value="2"/>
</dbReference>
<dbReference type="EMBL" id="CAJRGZ010000015">
    <property type="protein sequence ID" value="CAG5144313.1"/>
    <property type="molecule type" value="Genomic_DNA"/>
</dbReference>
<dbReference type="Proteomes" id="UP000676310">
    <property type="component" value="Unassembled WGS sequence"/>
</dbReference>
<feature type="compositionally biased region" description="Polar residues" evidence="1">
    <location>
        <begin position="82"/>
        <end position="92"/>
    </location>
</feature>
<feature type="compositionally biased region" description="Polar residues" evidence="1">
    <location>
        <begin position="104"/>
        <end position="141"/>
    </location>
</feature>